<evidence type="ECO:0000313" key="14">
    <source>
        <dbReference type="EMBL" id="AMD19290.1"/>
    </source>
</evidence>
<organism evidence="14 15">
    <name type="scientific">Eremothecium sinecaudum</name>
    <dbReference type="NCBI Taxonomy" id="45286"/>
    <lineage>
        <taxon>Eukaryota</taxon>
        <taxon>Fungi</taxon>
        <taxon>Dikarya</taxon>
        <taxon>Ascomycota</taxon>
        <taxon>Saccharomycotina</taxon>
        <taxon>Saccharomycetes</taxon>
        <taxon>Saccharomycetales</taxon>
        <taxon>Saccharomycetaceae</taxon>
        <taxon>Eremothecium</taxon>
    </lineage>
</organism>
<name>A0A120K1E3_9SACH</name>
<feature type="transmembrane region" description="Helical" evidence="12">
    <location>
        <begin position="396"/>
        <end position="416"/>
    </location>
</feature>
<dbReference type="GeneID" id="28721566"/>
<dbReference type="InterPro" id="IPR037674">
    <property type="entry name" value="PIG-G_N"/>
</dbReference>
<dbReference type="SUPFAM" id="SSF53649">
    <property type="entry name" value="Alkaline phosphatase-like"/>
    <property type="match status" value="1"/>
</dbReference>
<feature type="transmembrane region" description="Helical" evidence="12">
    <location>
        <begin position="700"/>
        <end position="725"/>
    </location>
</feature>
<comment type="function">
    <text evidence="12">Ethanolamine phosphate transferase involved in glycosylphosphatidylinositol-anchor biosynthesis. Transfers ethanolamine phosphate to the GPI second mannose.</text>
</comment>
<dbReference type="InterPro" id="IPR045687">
    <property type="entry name" value="PIGG/GPI7_C"/>
</dbReference>
<feature type="transmembrane region" description="Helical" evidence="12">
    <location>
        <begin position="451"/>
        <end position="468"/>
    </location>
</feature>
<feature type="transmembrane region" description="Helical" evidence="12">
    <location>
        <begin position="425"/>
        <end position="445"/>
    </location>
</feature>
<evidence type="ECO:0000256" key="7">
    <source>
        <dbReference type="ARBA" id="ARBA00022692"/>
    </source>
</evidence>
<feature type="transmembrane region" description="Helical" evidence="12">
    <location>
        <begin position="745"/>
        <end position="766"/>
    </location>
</feature>
<evidence type="ECO:0000256" key="9">
    <source>
        <dbReference type="ARBA" id="ARBA00022989"/>
    </source>
</evidence>
<evidence type="ECO:0000313" key="15">
    <source>
        <dbReference type="Proteomes" id="UP000243052"/>
    </source>
</evidence>
<dbReference type="InterPro" id="IPR017850">
    <property type="entry name" value="Alkaline_phosphatase_core_sf"/>
</dbReference>
<evidence type="ECO:0000256" key="12">
    <source>
        <dbReference type="RuleBase" id="RU367106"/>
    </source>
</evidence>
<dbReference type="GO" id="GO:0005789">
    <property type="term" value="C:endoplasmic reticulum membrane"/>
    <property type="evidence" value="ECO:0007669"/>
    <property type="project" value="UniProtKB-SubCell"/>
</dbReference>
<dbReference type="FunFam" id="3.40.720.10:FF:000045">
    <property type="entry name" value="GPI ethanolamine phosphate transferase 2"/>
    <property type="match status" value="1"/>
</dbReference>
<evidence type="ECO:0000256" key="1">
    <source>
        <dbReference type="ARBA" id="ARBA00004477"/>
    </source>
</evidence>
<dbReference type="GO" id="GO:0006506">
    <property type="term" value="P:GPI anchor biosynthetic process"/>
    <property type="evidence" value="ECO:0007669"/>
    <property type="project" value="UniProtKB-UniPathway"/>
</dbReference>
<dbReference type="PANTHER" id="PTHR23072:SF0">
    <property type="entry name" value="GPI ETHANOLAMINE PHOSPHATE TRANSFERASE 2"/>
    <property type="match status" value="1"/>
</dbReference>
<evidence type="ECO:0000256" key="11">
    <source>
        <dbReference type="ARBA" id="ARBA00023180"/>
    </source>
</evidence>
<comment type="pathway">
    <text evidence="2 12">Glycolipid biosynthesis; glycosylphosphatidylinositol-anchor biosynthesis.</text>
</comment>
<dbReference type="UniPathway" id="UPA00196"/>
<dbReference type="GO" id="GO:0051267">
    <property type="term" value="F:CP2 mannose-ethanolamine phosphotransferase activity"/>
    <property type="evidence" value="ECO:0007669"/>
    <property type="project" value="TreeGrafter"/>
</dbReference>
<feature type="transmembrane region" description="Helical" evidence="12">
    <location>
        <begin position="532"/>
        <end position="554"/>
    </location>
</feature>
<evidence type="ECO:0000256" key="6">
    <source>
        <dbReference type="ARBA" id="ARBA00022679"/>
    </source>
</evidence>
<keyword evidence="8 12" id="KW-0256">Endoplasmic reticulum</keyword>
<evidence type="ECO:0000256" key="10">
    <source>
        <dbReference type="ARBA" id="ARBA00023136"/>
    </source>
</evidence>
<reference evidence="14 15" key="1">
    <citation type="submission" date="2016-01" db="EMBL/GenBank/DDBJ databases">
        <title>Genome sequence of the yeast Holleya sinecauda.</title>
        <authorList>
            <person name="Dietrich F.S."/>
        </authorList>
    </citation>
    <scope>NUCLEOTIDE SEQUENCE [LARGE SCALE GENOMIC DNA]</scope>
    <source>
        <strain evidence="14 15">ATCC 58844</strain>
    </source>
</reference>
<feature type="transmembrane region" description="Helical" evidence="12">
    <location>
        <begin position="778"/>
        <end position="799"/>
    </location>
</feature>
<dbReference type="STRING" id="45286.A0A120K1E3"/>
<keyword evidence="10 12" id="KW-0472">Membrane</keyword>
<evidence type="ECO:0000259" key="13">
    <source>
        <dbReference type="Pfam" id="PF19316"/>
    </source>
</evidence>
<dbReference type="EMBL" id="CP014242">
    <property type="protein sequence ID" value="AMD19290.1"/>
    <property type="molecule type" value="Genomic_DNA"/>
</dbReference>
<keyword evidence="11" id="KW-0325">Glycoprotein</keyword>
<accession>A0A120K1E3</accession>
<dbReference type="InterPro" id="IPR039527">
    <property type="entry name" value="PIGG/GPI7"/>
</dbReference>
<evidence type="ECO:0000256" key="2">
    <source>
        <dbReference type="ARBA" id="ARBA00004687"/>
    </source>
</evidence>
<evidence type="ECO:0000256" key="4">
    <source>
        <dbReference type="ARBA" id="ARBA00020830"/>
    </source>
</evidence>
<dbReference type="CDD" id="cd16024">
    <property type="entry name" value="GPI_EPT_2"/>
    <property type="match status" value="1"/>
</dbReference>
<dbReference type="InterPro" id="IPR002591">
    <property type="entry name" value="Phosphodiest/P_Trfase"/>
</dbReference>
<dbReference type="Gene3D" id="3.40.720.10">
    <property type="entry name" value="Alkaline Phosphatase, subunit A"/>
    <property type="match status" value="1"/>
</dbReference>
<comment type="subcellular location">
    <subcellularLocation>
        <location evidence="1 12">Endoplasmic reticulum membrane</location>
        <topology evidence="1 12">Multi-pass membrane protein</topology>
    </subcellularLocation>
</comment>
<evidence type="ECO:0000256" key="8">
    <source>
        <dbReference type="ARBA" id="ARBA00022824"/>
    </source>
</evidence>
<dbReference type="OrthoDB" id="272139at2759"/>
<dbReference type="Proteomes" id="UP000243052">
    <property type="component" value="Chromosome ii"/>
</dbReference>
<feature type="domain" description="GPI ethanolamine phosphate transferase 2 C-terminal" evidence="13">
    <location>
        <begin position="390"/>
        <end position="800"/>
    </location>
</feature>
<sequence>MMLYRFIALLLCQIVALLTFAVGFFPQKVVLKGDADFKFSSDAHRNINSGFDRLVLVVIDALRSDFLFDRNLSNFHFVHELMNRGEAWGFTAYSNPPTVTLPRLKGITTGSMPNFLDAILNVAEDDKSSNLKEQDSWIRQFQRQGKKIHFYGDDTWLKLFPLEFFEKYEGTNSFFVSDFEIVDNNVTRHLPDELLNKDWDALILHYLGLDHIGHKQGPLSQFMPAKHMEMDSIVKRIYESVDDRTLICVMGDHGMNELGNHGGSSAGETSAALVMISKMLKDYPLPAAQSAVEVPLFTDEDYQYLTAIQQVDLVPTIASLFNVPVPKNNLGVLIKEFLPLFEDRGTLKLKENYHQLMHLAGKDTNSTEKNIQAMLEEMKSIQGTLAHAVTNYDYKLLTIGVALMFVVTAITCWIFIRSVSSARSVSLSMAISVLLGTSMFSSSFVEEEHQFWWWVLISVIGYSWVNNLSYSKSHFVLIVCARLIRGWNNSGQKYFYEYTAASLLDAHPDIKWAIIAVTTIVVGTENASWDPLWLVASISTAFLCMLYKSSWAIVNGEQVPLWLESVIHFILKTESSDTLKPLLIPVARWFFQLATISIVTQLLYCKYYNKQNIIKTLSSTINIVLIFQTNPSNIPLFLIFFLMKKELDHLLEDLYVKDTSYIASTISLIMENFTFFQFGGTNSIATIDLTNAYNGVSENYSIYTVGLLMCLSNFAPVISWILYSLTCFQSYKNNKSYQDVQLSHLFYYCITGLFLLLACITFRYHLFIWSVFCPKLCYFIGWNVIIHGILENIVGPILLKIAQ</sequence>
<evidence type="ECO:0000256" key="5">
    <source>
        <dbReference type="ARBA" id="ARBA00022502"/>
    </source>
</evidence>
<keyword evidence="7 12" id="KW-0812">Transmembrane</keyword>
<dbReference type="PANTHER" id="PTHR23072">
    <property type="entry name" value="PHOSPHATIDYLINOSITOL GLYCAN-RELATED"/>
    <property type="match status" value="1"/>
</dbReference>
<proteinExistence type="inferred from homology"/>
<keyword evidence="9 12" id="KW-1133">Transmembrane helix</keyword>
<dbReference type="Pfam" id="PF19316">
    <property type="entry name" value="PIGO_PIGG"/>
    <property type="match status" value="1"/>
</dbReference>
<keyword evidence="5 12" id="KW-0337">GPI-anchor biosynthesis</keyword>
<dbReference type="AlphaFoldDB" id="A0A120K1E3"/>
<keyword evidence="15" id="KW-1185">Reference proteome</keyword>
<dbReference type="RefSeq" id="XP_017986286.1">
    <property type="nucleotide sequence ID" value="XM_018130797.1"/>
</dbReference>
<evidence type="ECO:0000256" key="3">
    <source>
        <dbReference type="ARBA" id="ARBA00005315"/>
    </source>
</evidence>
<comment type="similarity">
    <text evidence="3 12">Belongs to the PIGG/PIGN/PIGO family. PIGG subfamily.</text>
</comment>
<feature type="transmembrane region" description="Helical" evidence="12">
    <location>
        <begin position="621"/>
        <end position="643"/>
    </location>
</feature>
<protein>
    <recommendedName>
        <fullName evidence="4 12">GPI ethanolamine phosphate transferase 2</fullName>
    </recommendedName>
</protein>
<dbReference type="Pfam" id="PF01663">
    <property type="entry name" value="Phosphodiest"/>
    <property type="match status" value="1"/>
</dbReference>
<feature type="transmembrane region" description="Helical" evidence="12">
    <location>
        <begin position="589"/>
        <end position="609"/>
    </location>
</feature>
<gene>
    <name evidence="14" type="ORF">AW171_hschr21113</name>
</gene>
<keyword evidence="6 12" id="KW-0808">Transferase</keyword>